<evidence type="ECO:0000256" key="4">
    <source>
        <dbReference type="ARBA" id="ARBA00022553"/>
    </source>
</evidence>
<dbReference type="InterPro" id="IPR004358">
    <property type="entry name" value="Sig_transdc_His_kin-like_C"/>
</dbReference>
<keyword evidence="10" id="KW-1133">Transmembrane helix</keyword>
<evidence type="ECO:0000313" key="15">
    <source>
        <dbReference type="Proteomes" id="UP000218627"/>
    </source>
</evidence>
<proteinExistence type="predicted"/>
<evidence type="ECO:0000256" key="2">
    <source>
        <dbReference type="ARBA" id="ARBA00004370"/>
    </source>
</evidence>
<dbReference type="PANTHER" id="PTHR43065:SF10">
    <property type="entry name" value="PEROXIDE STRESS-ACTIVATED HISTIDINE KINASE MAK3"/>
    <property type="match status" value="1"/>
</dbReference>
<keyword evidence="15" id="KW-1185">Reference proteome</keyword>
<evidence type="ECO:0000256" key="7">
    <source>
        <dbReference type="ARBA" id="ARBA00022777"/>
    </source>
</evidence>
<dbReference type="Pfam" id="PF00512">
    <property type="entry name" value="HisKA"/>
    <property type="match status" value="1"/>
</dbReference>
<dbReference type="Gene3D" id="3.30.450.20">
    <property type="entry name" value="PAS domain"/>
    <property type="match status" value="1"/>
</dbReference>
<dbReference type="EMBL" id="OBEN01000001">
    <property type="protein sequence ID" value="SNZ10712.1"/>
    <property type="molecule type" value="Genomic_DNA"/>
</dbReference>
<gene>
    <name evidence="14" type="ORF">SAMN06265353_0027</name>
</gene>
<keyword evidence="6" id="KW-0547">Nucleotide-binding</keyword>
<dbReference type="InterPro" id="IPR003594">
    <property type="entry name" value="HATPase_dom"/>
</dbReference>
<reference evidence="15" key="1">
    <citation type="submission" date="2017-09" db="EMBL/GenBank/DDBJ databases">
        <authorList>
            <person name="Varghese N."/>
            <person name="Submissions S."/>
        </authorList>
    </citation>
    <scope>NUCLEOTIDE SEQUENCE [LARGE SCALE GENOMIC DNA]</scope>
    <source>
        <strain evidence="15">DSM 2913</strain>
    </source>
</reference>
<dbReference type="AlphaFoldDB" id="A0A285NMJ1"/>
<feature type="domain" description="PAS" evidence="12">
    <location>
        <begin position="305"/>
        <end position="364"/>
    </location>
</feature>
<evidence type="ECO:0000256" key="3">
    <source>
        <dbReference type="ARBA" id="ARBA00012438"/>
    </source>
</evidence>
<evidence type="ECO:0000259" key="13">
    <source>
        <dbReference type="PROSITE" id="PS50885"/>
    </source>
</evidence>
<keyword evidence="9" id="KW-0902">Two-component regulatory system</keyword>
<dbReference type="PROSITE" id="PS50109">
    <property type="entry name" value="HIS_KIN"/>
    <property type="match status" value="1"/>
</dbReference>
<evidence type="ECO:0000256" key="9">
    <source>
        <dbReference type="ARBA" id="ARBA00023012"/>
    </source>
</evidence>
<dbReference type="Gene3D" id="6.10.340.10">
    <property type="match status" value="1"/>
</dbReference>
<dbReference type="OrthoDB" id="9784397at2"/>
<dbReference type="PROSITE" id="PS50885">
    <property type="entry name" value="HAMP"/>
    <property type="match status" value="1"/>
</dbReference>
<keyword evidence="5" id="KW-0808">Transferase</keyword>
<dbReference type="EC" id="2.7.13.3" evidence="3"/>
<dbReference type="SMART" id="SM00388">
    <property type="entry name" value="HisKA"/>
    <property type="match status" value="1"/>
</dbReference>
<comment type="subcellular location">
    <subcellularLocation>
        <location evidence="2">Membrane</location>
    </subcellularLocation>
</comment>
<dbReference type="InterPro" id="IPR000014">
    <property type="entry name" value="PAS"/>
</dbReference>
<dbReference type="PRINTS" id="PR00344">
    <property type="entry name" value="BCTRLSENSOR"/>
</dbReference>
<dbReference type="InterPro" id="IPR005467">
    <property type="entry name" value="His_kinase_dom"/>
</dbReference>
<feature type="transmembrane region" description="Helical" evidence="10">
    <location>
        <begin position="234"/>
        <end position="257"/>
    </location>
</feature>
<dbReference type="Proteomes" id="UP000218627">
    <property type="component" value="Unassembled WGS sequence"/>
</dbReference>
<dbReference type="NCBIfam" id="TIGR00229">
    <property type="entry name" value="sensory_box"/>
    <property type="match status" value="1"/>
</dbReference>
<keyword evidence="7 14" id="KW-0418">Kinase</keyword>
<dbReference type="Gene3D" id="3.30.565.10">
    <property type="entry name" value="Histidine kinase-like ATPase, C-terminal domain"/>
    <property type="match status" value="1"/>
</dbReference>
<evidence type="ECO:0000256" key="6">
    <source>
        <dbReference type="ARBA" id="ARBA00022741"/>
    </source>
</evidence>
<dbReference type="InterPro" id="IPR036890">
    <property type="entry name" value="HATPase_C_sf"/>
</dbReference>
<sequence length="635" mass="72562">MRMSLRTKILLLFTFVLTVQVISYFHHFYVLKQELIQRWKEEANVLVSIMSDKLSSLLEEKVSQINTLTAKYERLGLSPEEVLWRLSGDIAGVSEGAFYDTSGRLLAFSSRLKTVPEFEKQLSSLLERVEKVGYYKDSYGELYVRIKVPDFQDNVFKGFYVVSINLNSLLKDVYSLSIQNANLYLLDSFGRTLLSLQHAVSKDTLRATSPVKGTDWTLVLEEPYQTVLEPAYQFLLRALLFGLLSTTGVGVIVFLVIRRIFKPLDRLKESLLDWNEKRRISLQGSDEIGMLSKTFEELVNRLEREKEVYMKIFNGSVDGMLLVSKDGKIKRVNKSFLERYSVKEEEVVGKNISQFLEHSSHQTLFIPEALLTIGGKRYVVNICTVPINVEDGEFLLYQIRDITEKKELELILYRTSKLSFAGEIACCIAHQLNNPLASILVYAEYIHNTVQDEKLREKAGIIMRQALKSAETVKKLLDMAKVFDGKPQEINPYDITREVIELLSFKARRKRVSLEFTADIDAHVGMMCSSWKLEQVLINVIENAIDASQQGQKVEIKLKSENSCFVWTVRDYGEGIPEEDLQKVFEPFYTTKKEGTGLGLSLVKRFLDDMKGSISMHNTSQGLEVVISLPSKTQC</sequence>
<dbReference type="PANTHER" id="PTHR43065">
    <property type="entry name" value="SENSOR HISTIDINE KINASE"/>
    <property type="match status" value="1"/>
</dbReference>
<evidence type="ECO:0000313" key="14">
    <source>
        <dbReference type="EMBL" id="SNZ10712.1"/>
    </source>
</evidence>
<organism evidence="14 15">
    <name type="scientific">Hydrogenobacter hydrogenophilus</name>
    <dbReference type="NCBI Taxonomy" id="35835"/>
    <lineage>
        <taxon>Bacteria</taxon>
        <taxon>Pseudomonadati</taxon>
        <taxon>Aquificota</taxon>
        <taxon>Aquificia</taxon>
        <taxon>Aquificales</taxon>
        <taxon>Aquificaceae</taxon>
        <taxon>Hydrogenobacter</taxon>
    </lineage>
</organism>
<dbReference type="InterPro" id="IPR003660">
    <property type="entry name" value="HAMP_dom"/>
</dbReference>
<dbReference type="GO" id="GO:0005524">
    <property type="term" value="F:ATP binding"/>
    <property type="evidence" value="ECO:0007669"/>
    <property type="project" value="UniProtKB-KW"/>
</dbReference>
<evidence type="ECO:0000256" key="5">
    <source>
        <dbReference type="ARBA" id="ARBA00022679"/>
    </source>
</evidence>
<protein>
    <recommendedName>
        <fullName evidence="3">histidine kinase</fullName>
        <ecNumber evidence="3">2.7.13.3</ecNumber>
    </recommendedName>
</protein>
<evidence type="ECO:0000256" key="10">
    <source>
        <dbReference type="SAM" id="Phobius"/>
    </source>
</evidence>
<keyword evidence="10" id="KW-0812">Transmembrane</keyword>
<evidence type="ECO:0000259" key="11">
    <source>
        <dbReference type="PROSITE" id="PS50109"/>
    </source>
</evidence>
<dbReference type="Gene3D" id="1.10.287.130">
    <property type="match status" value="1"/>
</dbReference>
<dbReference type="GO" id="GO:0000155">
    <property type="term" value="F:phosphorelay sensor kinase activity"/>
    <property type="evidence" value="ECO:0007669"/>
    <property type="project" value="InterPro"/>
</dbReference>
<keyword evidence="10" id="KW-0472">Membrane</keyword>
<dbReference type="Pfam" id="PF02518">
    <property type="entry name" value="HATPase_c"/>
    <property type="match status" value="1"/>
</dbReference>
<dbReference type="CDD" id="cd00082">
    <property type="entry name" value="HisKA"/>
    <property type="match status" value="1"/>
</dbReference>
<dbReference type="CDD" id="cd00075">
    <property type="entry name" value="HATPase"/>
    <property type="match status" value="1"/>
</dbReference>
<keyword evidence="8" id="KW-0067">ATP-binding</keyword>
<evidence type="ECO:0000259" key="12">
    <source>
        <dbReference type="PROSITE" id="PS50112"/>
    </source>
</evidence>
<name>A0A285NMJ1_9AQUI</name>
<dbReference type="InterPro" id="IPR036097">
    <property type="entry name" value="HisK_dim/P_sf"/>
</dbReference>
<dbReference type="SMART" id="SM00091">
    <property type="entry name" value="PAS"/>
    <property type="match status" value="1"/>
</dbReference>
<evidence type="ECO:0000256" key="8">
    <source>
        <dbReference type="ARBA" id="ARBA00022840"/>
    </source>
</evidence>
<dbReference type="CDD" id="cd06225">
    <property type="entry name" value="HAMP"/>
    <property type="match status" value="1"/>
</dbReference>
<dbReference type="RefSeq" id="WP_096599856.1">
    <property type="nucleotide sequence ID" value="NZ_OBEN01000001.1"/>
</dbReference>
<dbReference type="PROSITE" id="PS50112">
    <property type="entry name" value="PAS"/>
    <property type="match status" value="1"/>
</dbReference>
<dbReference type="CDD" id="cd00130">
    <property type="entry name" value="PAS"/>
    <property type="match status" value="1"/>
</dbReference>
<dbReference type="GO" id="GO:0016020">
    <property type="term" value="C:membrane"/>
    <property type="evidence" value="ECO:0007669"/>
    <property type="project" value="UniProtKB-SubCell"/>
</dbReference>
<feature type="domain" description="Histidine kinase" evidence="11">
    <location>
        <begin position="427"/>
        <end position="633"/>
    </location>
</feature>
<evidence type="ECO:0000256" key="1">
    <source>
        <dbReference type="ARBA" id="ARBA00000085"/>
    </source>
</evidence>
<dbReference type="SUPFAM" id="SSF55785">
    <property type="entry name" value="PYP-like sensor domain (PAS domain)"/>
    <property type="match status" value="1"/>
</dbReference>
<dbReference type="SMART" id="SM00387">
    <property type="entry name" value="HATPase_c"/>
    <property type="match status" value="1"/>
</dbReference>
<dbReference type="Pfam" id="PF13426">
    <property type="entry name" value="PAS_9"/>
    <property type="match status" value="1"/>
</dbReference>
<keyword evidence="4" id="KW-0597">Phosphoprotein</keyword>
<dbReference type="InterPro" id="IPR003661">
    <property type="entry name" value="HisK_dim/P_dom"/>
</dbReference>
<accession>A0A285NMJ1</accession>
<dbReference type="SUPFAM" id="SSF55874">
    <property type="entry name" value="ATPase domain of HSP90 chaperone/DNA topoisomerase II/histidine kinase"/>
    <property type="match status" value="1"/>
</dbReference>
<comment type="catalytic activity">
    <reaction evidence="1">
        <text>ATP + protein L-histidine = ADP + protein N-phospho-L-histidine.</text>
        <dbReference type="EC" id="2.7.13.3"/>
    </reaction>
</comment>
<dbReference type="SUPFAM" id="SSF47384">
    <property type="entry name" value="Homodimeric domain of signal transducing histidine kinase"/>
    <property type="match status" value="1"/>
</dbReference>
<dbReference type="InterPro" id="IPR035965">
    <property type="entry name" value="PAS-like_dom_sf"/>
</dbReference>
<feature type="domain" description="HAMP" evidence="13">
    <location>
        <begin position="258"/>
        <end position="307"/>
    </location>
</feature>